<dbReference type="GO" id="GO:0042602">
    <property type="term" value="F:riboflavin reductase (NADPH) activity"/>
    <property type="evidence" value="ECO:0007669"/>
    <property type="project" value="TreeGrafter"/>
</dbReference>
<dbReference type="GO" id="GO:0004074">
    <property type="term" value="F:biliverdin reductase [NAD(P)H] activity"/>
    <property type="evidence" value="ECO:0007669"/>
    <property type="project" value="TreeGrafter"/>
</dbReference>
<dbReference type="AlphaFoldDB" id="A0A846Y9K2"/>
<keyword evidence="3" id="KW-1185">Reference proteome</keyword>
<dbReference type="InterPro" id="IPR051606">
    <property type="entry name" value="Polyketide_Oxido-like"/>
</dbReference>
<dbReference type="InterPro" id="IPR016040">
    <property type="entry name" value="NAD(P)-bd_dom"/>
</dbReference>
<dbReference type="Pfam" id="PF13460">
    <property type="entry name" value="NAD_binding_10"/>
    <property type="match status" value="1"/>
</dbReference>
<evidence type="ECO:0000313" key="2">
    <source>
        <dbReference type="EMBL" id="NKY54411.1"/>
    </source>
</evidence>
<comment type="caution">
    <text evidence="2">The sequence shown here is derived from an EMBL/GenBank/DDBJ whole genome shotgun (WGS) entry which is preliminary data.</text>
</comment>
<evidence type="ECO:0000313" key="3">
    <source>
        <dbReference type="Proteomes" id="UP000565711"/>
    </source>
</evidence>
<sequence>MSVIAVLGATGGTGRRVVDGALSRGHRVTAVVRRDGILAPAPGLTVVIAAPTDRKSMAALLRGHDAVISALGAAGTTPTTLYSDTAAALVDAVPAGGRVVVLSSAGVATPVGANLVIGSFALVLQRIMRNIYRDMLEMERRLAQSELRWTAVRPTALDDRPAGGHPRMSVGAQTRVGSRTSRADLADYLLDVLDDPATYGTVVAFSS</sequence>
<organism evidence="2 3">
    <name type="scientific">Nocardia vermiculata</name>
    <dbReference type="NCBI Taxonomy" id="257274"/>
    <lineage>
        <taxon>Bacteria</taxon>
        <taxon>Bacillati</taxon>
        <taxon>Actinomycetota</taxon>
        <taxon>Actinomycetes</taxon>
        <taxon>Mycobacteriales</taxon>
        <taxon>Nocardiaceae</taxon>
        <taxon>Nocardia</taxon>
    </lineage>
</organism>
<dbReference type="Proteomes" id="UP000565711">
    <property type="component" value="Unassembled WGS sequence"/>
</dbReference>
<protein>
    <submittedName>
        <fullName evidence="2">NAD(P)H-binding protein</fullName>
    </submittedName>
</protein>
<feature type="domain" description="NAD(P)-binding" evidence="1">
    <location>
        <begin position="8"/>
        <end position="196"/>
    </location>
</feature>
<dbReference type="RefSeq" id="WP_067881343.1">
    <property type="nucleotide sequence ID" value="NZ_JAAXOP010000029.1"/>
</dbReference>
<proteinExistence type="predicted"/>
<dbReference type="SUPFAM" id="SSF51735">
    <property type="entry name" value="NAD(P)-binding Rossmann-fold domains"/>
    <property type="match status" value="1"/>
</dbReference>
<dbReference type="InterPro" id="IPR036291">
    <property type="entry name" value="NAD(P)-bd_dom_sf"/>
</dbReference>
<name>A0A846Y9K2_9NOCA</name>
<evidence type="ECO:0000259" key="1">
    <source>
        <dbReference type="Pfam" id="PF13460"/>
    </source>
</evidence>
<dbReference type="EMBL" id="JAAXOP010000029">
    <property type="protein sequence ID" value="NKY54411.1"/>
    <property type="molecule type" value="Genomic_DNA"/>
</dbReference>
<accession>A0A846Y9K2</accession>
<reference evidence="2 3" key="1">
    <citation type="submission" date="2020-04" db="EMBL/GenBank/DDBJ databases">
        <title>MicrobeNet Type strains.</title>
        <authorList>
            <person name="Nicholson A.C."/>
        </authorList>
    </citation>
    <scope>NUCLEOTIDE SEQUENCE [LARGE SCALE GENOMIC DNA]</scope>
    <source>
        <strain evidence="2 3">JCM 12354</strain>
    </source>
</reference>
<gene>
    <name evidence="2" type="ORF">HGA08_29950</name>
</gene>
<dbReference type="Gene3D" id="3.40.50.720">
    <property type="entry name" value="NAD(P)-binding Rossmann-like Domain"/>
    <property type="match status" value="1"/>
</dbReference>
<dbReference type="PANTHER" id="PTHR43355:SF2">
    <property type="entry name" value="FLAVIN REDUCTASE (NADPH)"/>
    <property type="match status" value="1"/>
</dbReference>
<dbReference type="PANTHER" id="PTHR43355">
    <property type="entry name" value="FLAVIN REDUCTASE (NADPH)"/>
    <property type="match status" value="1"/>
</dbReference>